<feature type="domain" description="FecR protein" evidence="2">
    <location>
        <begin position="174"/>
        <end position="264"/>
    </location>
</feature>
<evidence type="ECO:0000313" key="4">
    <source>
        <dbReference type="EMBL" id="SIO14920.1"/>
    </source>
</evidence>
<accession>A0A1N6H547</accession>
<dbReference type="OrthoDB" id="643697at2"/>
<protein>
    <submittedName>
        <fullName evidence="4">Uncharacterized protein</fullName>
    </submittedName>
</protein>
<proteinExistence type="predicted"/>
<feature type="transmembrane region" description="Helical" evidence="1">
    <location>
        <begin position="84"/>
        <end position="105"/>
    </location>
</feature>
<dbReference type="EMBL" id="FSRA01000001">
    <property type="protein sequence ID" value="SIO14920.1"/>
    <property type="molecule type" value="Genomic_DNA"/>
</dbReference>
<evidence type="ECO:0000313" key="5">
    <source>
        <dbReference type="Proteomes" id="UP000185003"/>
    </source>
</evidence>
<dbReference type="STRING" id="536979.SAMN04488055_3183"/>
<keyword evidence="5" id="KW-1185">Reference proteome</keyword>
<dbReference type="Pfam" id="PF04773">
    <property type="entry name" value="FecR"/>
    <property type="match status" value="1"/>
</dbReference>
<dbReference type="Gene3D" id="2.60.120.1440">
    <property type="match status" value="1"/>
</dbReference>
<gene>
    <name evidence="4" type="ORF">SAMN04488055_3183</name>
</gene>
<dbReference type="Pfam" id="PF16344">
    <property type="entry name" value="FecR_C"/>
    <property type="match status" value="1"/>
</dbReference>
<organism evidence="4 5">
    <name type="scientific">Chitinophaga niabensis</name>
    <dbReference type="NCBI Taxonomy" id="536979"/>
    <lineage>
        <taxon>Bacteria</taxon>
        <taxon>Pseudomonadati</taxon>
        <taxon>Bacteroidota</taxon>
        <taxon>Chitinophagia</taxon>
        <taxon>Chitinophagales</taxon>
        <taxon>Chitinophagaceae</taxon>
        <taxon>Chitinophaga</taxon>
    </lineage>
</organism>
<reference evidence="4 5" key="1">
    <citation type="submission" date="2016-11" db="EMBL/GenBank/DDBJ databases">
        <authorList>
            <person name="Jaros S."/>
            <person name="Januszkiewicz K."/>
            <person name="Wedrychowicz H."/>
        </authorList>
    </citation>
    <scope>NUCLEOTIDE SEQUENCE [LARGE SCALE GENOMIC DNA]</scope>
    <source>
        <strain evidence="4 5">DSM 24787</strain>
    </source>
</reference>
<dbReference type="InterPro" id="IPR032508">
    <property type="entry name" value="FecR_C"/>
</dbReference>
<dbReference type="PIRSF" id="PIRSF018266">
    <property type="entry name" value="FecR"/>
    <property type="match status" value="1"/>
</dbReference>
<dbReference type="GO" id="GO:0016989">
    <property type="term" value="F:sigma factor antagonist activity"/>
    <property type="evidence" value="ECO:0007669"/>
    <property type="project" value="TreeGrafter"/>
</dbReference>
<keyword evidence="1" id="KW-1133">Transmembrane helix</keyword>
<dbReference type="InterPro" id="IPR012373">
    <property type="entry name" value="Ferrdict_sens_TM"/>
</dbReference>
<dbReference type="PANTHER" id="PTHR30273">
    <property type="entry name" value="PERIPLASMIC SIGNAL SENSOR AND SIGMA FACTOR ACTIVATOR FECR-RELATED"/>
    <property type="match status" value="1"/>
</dbReference>
<dbReference type="PANTHER" id="PTHR30273:SF2">
    <property type="entry name" value="PROTEIN FECR"/>
    <property type="match status" value="1"/>
</dbReference>
<dbReference type="AlphaFoldDB" id="A0A1N6H547"/>
<feature type="domain" description="Protein FecR C-terminal" evidence="3">
    <location>
        <begin position="304"/>
        <end position="370"/>
    </location>
</feature>
<dbReference type="RefSeq" id="WP_074240165.1">
    <property type="nucleotide sequence ID" value="NZ_FSRA01000001.1"/>
</dbReference>
<keyword evidence="1" id="KW-0812">Transmembrane</keyword>
<evidence type="ECO:0000259" key="3">
    <source>
        <dbReference type="Pfam" id="PF16344"/>
    </source>
</evidence>
<dbReference type="InterPro" id="IPR006860">
    <property type="entry name" value="FecR"/>
</dbReference>
<name>A0A1N6H547_9BACT</name>
<evidence type="ECO:0000259" key="2">
    <source>
        <dbReference type="Pfam" id="PF04773"/>
    </source>
</evidence>
<evidence type="ECO:0000256" key="1">
    <source>
        <dbReference type="SAM" id="Phobius"/>
    </source>
</evidence>
<keyword evidence="1" id="KW-0472">Membrane</keyword>
<dbReference type="Gene3D" id="3.55.50.30">
    <property type="match status" value="1"/>
</dbReference>
<dbReference type="Proteomes" id="UP000185003">
    <property type="component" value="Unassembled WGS sequence"/>
</dbReference>
<sequence>MFTQLETQEKIFQLYIQKLSGHLSPEEEAHVKNMLAQDAGFRDTWNALEEQDRSIQATDYLQGLDPAAALHQLKSKRSARTRRLRMMSAAAAVLILVSAGAYFIFPAKEKGTSLAELVAKSKQTVNLITANGQSVTLNQDSAAKTIQLNNAVLNTGNGALAYNSQDTAENTLMVPPGETYKLTLSDGTEVRLNASTRLRFPFRFGKATRDVYVDGEAYFKVTKDAAHPFVVHLPQSSVTVLGTSFNVNTYEAAAEKTSLVEGKVLLQNQWELKPGMQGIVAAGKTYSTREFDEEEVLSWMKGVYYFHKMPLAELTVIASRFYGIKFIPDNDKFAGIAVTGLMDRAKLPEFLTDLKTTANADFHFEQQTILLK</sequence>